<evidence type="ECO:0000313" key="2">
    <source>
        <dbReference type="EMBL" id="PMD66990.1"/>
    </source>
</evidence>
<organism evidence="2 3">
    <name type="scientific">Hyaloscypha bicolor E</name>
    <dbReference type="NCBI Taxonomy" id="1095630"/>
    <lineage>
        <taxon>Eukaryota</taxon>
        <taxon>Fungi</taxon>
        <taxon>Dikarya</taxon>
        <taxon>Ascomycota</taxon>
        <taxon>Pezizomycotina</taxon>
        <taxon>Leotiomycetes</taxon>
        <taxon>Helotiales</taxon>
        <taxon>Hyaloscyphaceae</taxon>
        <taxon>Hyaloscypha</taxon>
        <taxon>Hyaloscypha bicolor</taxon>
    </lineage>
</organism>
<gene>
    <name evidence="2" type="ORF">K444DRAFT_658169</name>
</gene>
<proteinExistence type="predicted"/>
<feature type="region of interest" description="Disordered" evidence="1">
    <location>
        <begin position="81"/>
        <end position="172"/>
    </location>
</feature>
<keyword evidence="3" id="KW-1185">Reference proteome</keyword>
<dbReference type="AlphaFoldDB" id="A0A2J6TVE8"/>
<accession>A0A2J6TVE8</accession>
<dbReference type="Proteomes" id="UP000235371">
    <property type="component" value="Unassembled WGS sequence"/>
</dbReference>
<name>A0A2J6TVE8_9HELO</name>
<evidence type="ECO:0000256" key="1">
    <source>
        <dbReference type="SAM" id="MobiDB-lite"/>
    </source>
</evidence>
<feature type="compositionally biased region" description="Low complexity" evidence="1">
    <location>
        <begin position="97"/>
        <end position="135"/>
    </location>
</feature>
<protein>
    <submittedName>
        <fullName evidence="2">Uncharacterized protein</fullName>
    </submittedName>
</protein>
<feature type="region of interest" description="Disordered" evidence="1">
    <location>
        <begin position="18"/>
        <end position="47"/>
    </location>
</feature>
<reference evidence="2 3" key="1">
    <citation type="submission" date="2016-04" db="EMBL/GenBank/DDBJ databases">
        <title>A degradative enzymes factory behind the ericoid mycorrhizal symbiosis.</title>
        <authorList>
            <consortium name="DOE Joint Genome Institute"/>
            <person name="Martino E."/>
            <person name="Morin E."/>
            <person name="Grelet G."/>
            <person name="Kuo A."/>
            <person name="Kohler A."/>
            <person name="Daghino S."/>
            <person name="Barry K."/>
            <person name="Choi C."/>
            <person name="Cichocki N."/>
            <person name="Clum A."/>
            <person name="Copeland A."/>
            <person name="Hainaut M."/>
            <person name="Haridas S."/>
            <person name="Labutti K."/>
            <person name="Lindquist E."/>
            <person name="Lipzen A."/>
            <person name="Khouja H.-R."/>
            <person name="Murat C."/>
            <person name="Ohm R."/>
            <person name="Olson A."/>
            <person name="Spatafora J."/>
            <person name="Veneault-Fourrey C."/>
            <person name="Henrissat B."/>
            <person name="Grigoriev I."/>
            <person name="Martin F."/>
            <person name="Perotto S."/>
        </authorList>
    </citation>
    <scope>NUCLEOTIDE SEQUENCE [LARGE SCALE GENOMIC DNA]</scope>
    <source>
        <strain evidence="2 3">E</strain>
    </source>
</reference>
<dbReference type="RefSeq" id="XP_024743894.1">
    <property type="nucleotide sequence ID" value="XM_024886232.1"/>
</dbReference>
<dbReference type="GeneID" id="36594309"/>
<evidence type="ECO:0000313" key="3">
    <source>
        <dbReference type="Proteomes" id="UP000235371"/>
    </source>
</evidence>
<dbReference type="InParanoid" id="A0A2J6TVE8"/>
<dbReference type="EMBL" id="KZ613740">
    <property type="protein sequence ID" value="PMD66990.1"/>
    <property type="molecule type" value="Genomic_DNA"/>
</dbReference>
<feature type="compositionally biased region" description="Polar residues" evidence="1">
    <location>
        <begin position="142"/>
        <end position="153"/>
    </location>
</feature>
<sequence length="492" mass="54844">MWHFLSTLIPTPRMAIAKQNKAPSDLHSDTSPKWMSNEDILRPDRFDPDPELATTAYKALDLAISNSNHKSASKGHKELHDNMDFNMDLDDSDQQDGGVSLVSGPSSSATSSQSSATGLGIHTHFSPSSPSSQPSARWLGLASNTKLRSSPSPKSYAKGLAGNIDLSPSPTPLINKPGLPLTINTDLPSPKSEQSTPNTYIRSPLTTIHEEHDTNADVKMDLSFVDDEEMPDLEDSSTNLDLPSSLPGSWPDFSKTFQTKYGPSSPSPLKKEIEDAPPLPPRHFGLPESKKSRLCNEIDTVSSDDELPISIKNEDGDGDEKKVGWGDVRIEWDMSLWPPENVYEREFCERVCEEVAVANGFQKVVIKSLVRTYTTTRTFSTTRRVFFEPHLIATFSSYPSSHHASFKSTISYKPQKVWSLRSQELTKQREKKEEVVRKTADVHIGPDFSWEKVNGEGVGVGEMIGKWESWGLWRGRGKEVVEWWGDWETERG</sequence>
<dbReference type="OrthoDB" id="10340402at2759"/>